<dbReference type="Gene3D" id="3.30.420.40">
    <property type="match status" value="2"/>
</dbReference>
<dbReference type="PRINTS" id="PR00190">
    <property type="entry name" value="ACTIN"/>
</dbReference>
<dbReference type="InterPro" id="IPR043129">
    <property type="entry name" value="ATPase_NBD"/>
</dbReference>
<comment type="similarity">
    <text evidence="1">Belongs to the actin family.</text>
</comment>
<dbReference type="PANTHER" id="PTHR11937">
    <property type="entry name" value="ACTIN"/>
    <property type="match status" value="1"/>
</dbReference>
<evidence type="ECO:0000313" key="3">
    <source>
        <dbReference type="Proteomes" id="UP000094112"/>
    </source>
</evidence>
<dbReference type="STRING" id="683960.A0A1E3P428"/>
<evidence type="ECO:0000313" key="2">
    <source>
        <dbReference type="EMBL" id="ODQ59637.1"/>
    </source>
</evidence>
<sequence>MTSTPDITSVVIENGSHTTRAGFSTETLPSLIFPTVYSQDPNTSKYQFDDNIQQDSETFTIVNEGIVYNWDALEQNWAQIFENLQVDPKEFPLVITEELWNNKKNRLKLSEIAFEKFNVPVFTILKSPIAITYGLGRSTSLVIDIGSSKTSITPIVDGTILYKGAVHSKFAGDFLNLHILKYLETKTGFDYVKGTESFKTFQINNILNDFKSTIISVSNYPIVNASADFSIGAKSYQLPDGKSIEIGKEQVLLAEPLFHPLSYQLPGVELSKESLGLTELILSALKKLDVTQDIYTSLLNNIVLTGGTSLLPGLENRLISDLSRFLTTFNIQSFSNPNLIERNNAVWIGAGVLASMNSFENHYITNQEYKEHGESVVNEKFK</sequence>
<dbReference type="GeneID" id="30199061"/>
<dbReference type="Proteomes" id="UP000094112">
    <property type="component" value="Unassembled WGS sequence"/>
</dbReference>
<evidence type="ECO:0008006" key="4">
    <source>
        <dbReference type="Google" id="ProtNLM"/>
    </source>
</evidence>
<evidence type="ECO:0000256" key="1">
    <source>
        <dbReference type="RuleBase" id="RU000487"/>
    </source>
</evidence>
<proteinExistence type="inferred from homology"/>
<gene>
    <name evidence="2" type="ORF">WICANDRAFT_31283</name>
</gene>
<accession>A0A1E3P428</accession>
<dbReference type="SUPFAM" id="SSF53067">
    <property type="entry name" value="Actin-like ATPase domain"/>
    <property type="match status" value="2"/>
</dbReference>
<dbReference type="RefSeq" id="XP_019038844.1">
    <property type="nucleotide sequence ID" value="XM_019181815.1"/>
</dbReference>
<keyword evidence="3" id="KW-1185">Reference proteome</keyword>
<organism evidence="2 3">
    <name type="scientific">Wickerhamomyces anomalus (strain ATCC 58044 / CBS 1984 / NCYC 433 / NRRL Y-366-8)</name>
    <name type="common">Yeast</name>
    <name type="synonym">Hansenula anomala</name>
    <dbReference type="NCBI Taxonomy" id="683960"/>
    <lineage>
        <taxon>Eukaryota</taxon>
        <taxon>Fungi</taxon>
        <taxon>Dikarya</taxon>
        <taxon>Ascomycota</taxon>
        <taxon>Saccharomycotina</taxon>
        <taxon>Saccharomycetes</taxon>
        <taxon>Phaffomycetales</taxon>
        <taxon>Wickerhamomycetaceae</taxon>
        <taxon>Wickerhamomyces</taxon>
    </lineage>
</organism>
<dbReference type="Pfam" id="PF00022">
    <property type="entry name" value="Actin"/>
    <property type="match status" value="1"/>
</dbReference>
<dbReference type="EMBL" id="KV454210">
    <property type="protein sequence ID" value="ODQ59637.1"/>
    <property type="molecule type" value="Genomic_DNA"/>
</dbReference>
<dbReference type="OrthoDB" id="5132116at2759"/>
<dbReference type="Gene3D" id="3.90.640.10">
    <property type="entry name" value="Actin, Chain A, domain 4"/>
    <property type="match status" value="1"/>
</dbReference>
<reference evidence="2 3" key="1">
    <citation type="journal article" date="2016" name="Proc. Natl. Acad. Sci. U.S.A.">
        <title>Comparative genomics of biotechnologically important yeasts.</title>
        <authorList>
            <person name="Riley R."/>
            <person name="Haridas S."/>
            <person name="Wolfe K.H."/>
            <person name="Lopes M.R."/>
            <person name="Hittinger C.T."/>
            <person name="Goeker M."/>
            <person name="Salamov A.A."/>
            <person name="Wisecaver J.H."/>
            <person name="Long T.M."/>
            <person name="Calvey C.H."/>
            <person name="Aerts A.L."/>
            <person name="Barry K.W."/>
            <person name="Choi C."/>
            <person name="Clum A."/>
            <person name="Coughlan A.Y."/>
            <person name="Deshpande S."/>
            <person name="Douglass A.P."/>
            <person name="Hanson S.J."/>
            <person name="Klenk H.-P."/>
            <person name="LaButti K.M."/>
            <person name="Lapidus A."/>
            <person name="Lindquist E.A."/>
            <person name="Lipzen A.M."/>
            <person name="Meier-Kolthoff J.P."/>
            <person name="Ohm R.A."/>
            <person name="Otillar R.P."/>
            <person name="Pangilinan J.L."/>
            <person name="Peng Y."/>
            <person name="Rokas A."/>
            <person name="Rosa C.A."/>
            <person name="Scheuner C."/>
            <person name="Sibirny A.A."/>
            <person name="Slot J.C."/>
            <person name="Stielow J.B."/>
            <person name="Sun H."/>
            <person name="Kurtzman C.P."/>
            <person name="Blackwell M."/>
            <person name="Grigoriev I.V."/>
            <person name="Jeffries T.W."/>
        </authorList>
    </citation>
    <scope>NUCLEOTIDE SEQUENCE [LARGE SCALE GENOMIC DNA]</scope>
    <source>
        <strain evidence="3">ATCC 58044 / CBS 1984 / NCYC 433 / NRRL Y-366-8</strain>
    </source>
</reference>
<dbReference type="InterPro" id="IPR004000">
    <property type="entry name" value="Actin"/>
</dbReference>
<name>A0A1E3P428_WICAA</name>
<protein>
    <recommendedName>
        <fullName evidence="4">Actin</fullName>
    </recommendedName>
</protein>
<dbReference type="AlphaFoldDB" id="A0A1E3P428"/>
<dbReference type="SMART" id="SM00268">
    <property type="entry name" value="ACTIN"/>
    <property type="match status" value="1"/>
</dbReference>